<dbReference type="Proteomes" id="UP001269984">
    <property type="component" value="Unassembled WGS sequence"/>
</dbReference>
<dbReference type="RefSeq" id="WP_318061975.1">
    <property type="nucleotide sequence ID" value="NZ_JAWPAZ010000018.1"/>
</dbReference>
<gene>
    <name evidence="1" type="ORF">RYZ90_24750</name>
</gene>
<dbReference type="AlphaFoldDB" id="A0ABD5H986"/>
<organism evidence="1 2">
    <name type="scientific">Citrobacter portucalensis</name>
    <dbReference type="NCBI Taxonomy" id="1639133"/>
    <lineage>
        <taxon>Bacteria</taxon>
        <taxon>Pseudomonadati</taxon>
        <taxon>Pseudomonadota</taxon>
        <taxon>Gammaproteobacteria</taxon>
        <taxon>Enterobacterales</taxon>
        <taxon>Enterobacteriaceae</taxon>
        <taxon>Citrobacter</taxon>
        <taxon>Citrobacter freundii complex</taxon>
    </lineage>
</organism>
<evidence type="ECO:0000313" key="2">
    <source>
        <dbReference type="Proteomes" id="UP001269984"/>
    </source>
</evidence>
<evidence type="ECO:0000313" key="1">
    <source>
        <dbReference type="EMBL" id="MDW2637052.1"/>
    </source>
</evidence>
<dbReference type="EMBL" id="JAWPAZ010000018">
    <property type="protein sequence ID" value="MDW2637052.1"/>
    <property type="molecule type" value="Genomic_DNA"/>
</dbReference>
<proteinExistence type="predicted"/>
<dbReference type="PANTHER" id="PTHR34413:SF2">
    <property type="entry name" value="PROPHAGE TAIL FIBER ASSEMBLY PROTEIN HOMOLOG TFAE-RELATED"/>
    <property type="match status" value="1"/>
</dbReference>
<comment type="caution">
    <text evidence="1">The sequence shown here is derived from an EMBL/GenBank/DDBJ whole genome shotgun (WGS) entry which is preliminary data.</text>
</comment>
<dbReference type="InterPro" id="IPR051220">
    <property type="entry name" value="TFA_Chaperone"/>
</dbReference>
<accession>A0ABD5H986</accession>
<reference evidence="1 2" key="1">
    <citation type="submission" date="2023-10" db="EMBL/GenBank/DDBJ databases">
        <title>Fecal carriage and genetic characteristics of carbapenem-resistant Enterobacterales among healthy adults from four provinces of China.</title>
        <authorList>
            <person name="Li Y."/>
            <person name="Zhang R."/>
        </authorList>
    </citation>
    <scope>NUCLEOTIDE SEQUENCE [LARGE SCALE GENOMIC DNA]</scope>
    <source>
        <strain evidence="1 2">HN-71</strain>
    </source>
</reference>
<protein>
    <submittedName>
        <fullName evidence="1">Tail fiber assembly protein</fullName>
    </submittedName>
</protein>
<name>A0ABD5H986_9ENTR</name>
<sequence length="196" mass="21549">MKPVFDENGLAEDAGEIRCFYYDAVTGEYAGWSDEYIHIGVSLPGCSTDIDPGAEVTGKISVFDGTTWISRPDHRGTIVYSIADLSESVVSYIGEIKSGFTKLMPTTQFDKWDGSGWVTDSQAVHEADVAAAATQRQQLLAVAQQRITVWQTKMLMGRKLTENESSQLNVWMDYIDALEAVDVSTAPAIKWPTMPA</sequence>
<dbReference type="InterPro" id="IPR003458">
    <property type="entry name" value="Phage_T4_Gp38_tail_assem"/>
</dbReference>
<dbReference type="PANTHER" id="PTHR34413">
    <property type="entry name" value="PROPHAGE TAIL FIBER ASSEMBLY PROTEIN HOMOLOG TFAE-RELATED-RELATED"/>
    <property type="match status" value="1"/>
</dbReference>
<dbReference type="Pfam" id="PF02413">
    <property type="entry name" value="Caudo_TAP"/>
    <property type="match status" value="1"/>
</dbReference>